<name>A0A223MB08_MESHO</name>
<dbReference type="RefSeq" id="WP_158209055.1">
    <property type="nucleotide sequence ID" value="NZ_KZ266914.1"/>
</dbReference>
<dbReference type="EMBL" id="CP022714">
    <property type="protein sequence ID" value="ASU14617.1"/>
    <property type="molecule type" value="Genomic_DNA"/>
</dbReference>
<dbReference type="REBASE" id="211668">
    <property type="entry name" value="Mhy14ORF729P"/>
</dbReference>
<evidence type="ECO:0000313" key="1">
    <source>
        <dbReference type="EMBL" id="ASU14617.1"/>
    </source>
</evidence>
<protein>
    <submittedName>
        <fullName evidence="1">Uncharacterized protein</fullName>
    </submittedName>
</protein>
<evidence type="ECO:0000313" key="2">
    <source>
        <dbReference type="Proteomes" id="UP000215452"/>
    </source>
</evidence>
<gene>
    <name evidence="1" type="ORF">CIB43_00731</name>
</gene>
<sequence>MMINFIDYLITWSKSQVNLGLVFVITTLSSANLPGQIQESFLKYKNYINNKDLKIHRI</sequence>
<dbReference type="Proteomes" id="UP000215452">
    <property type="component" value="Chromosome"/>
</dbReference>
<proteinExistence type="predicted"/>
<organism evidence="1 2">
    <name type="scientific">Mesomycoplasma hyopneumoniae</name>
    <name type="common">Mycoplasma hyopneumoniae</name>
    <dbReference type="NCBI Taxonomy" id="2099"/>
    <lineage>
        <taxon>Bacteria</taxon>
        <taxon>Bacillati</taxon>
        <taxon>Mycoplasmatota</taxon>
        <taxon>Mycoplasmoidales</taxon>
        <taxon>Metamycoplasmataceae</taxon>
        <taxon>Mesomycoplasma</taxon>
    </lineage>
</organism>
<dbReference type="AlphaFoldDB" id="A0A223MB08"/>
<accession>A0A223MB08</accession>
<reference evidence="1 2" key="1">
    <citation type="submission" date="2017-08" db="EMBL/GenBank/DDBJ databases">
        <title>The complete genome sequence of a Mycoplasma hyopneumoniae isolate in Korea.</title>
        <authorList>
            <person name="Han J."/>
            <person name="Lee N."/>
        </authorList>
    </citation>
    <scope>NUCLEOTIDE SEQUENCE [LARGE SCALE GENOMIC DNA]</scope>
    <source>
        <strain evidence="1 2">KM014</strain>
    </source>
</reference>